<dbReference type="RefSeq" id="WP_209555469.1">
    <property type="nucleotide sequence ID" value="NZ_JAEDXU010000001.1"/>
</dbReference>
<dbReference type="Proteomes" id="UP000673375">
    <property type="component" value="Unassembled WGS sequence"/>
</dbReference>
<gene>
    <name evidence="1" type="ORF">I6N96_00095</name>
</gene>
<evidence type="ECO:0000313" key="1">
    <source>
        <dbReference type="EMBL" id="MBP1044660.1"/>
    </source>
</evidence>
<evidence type="ECO:0000313" key="2">
    <source>
        <dbReference type="Proteomes" id="UP000673375"/>
    </source>
</evidence>
<sequence length="95" mass="10665">MDIHQNRQYSAAIDLKRRETANVFGVPVNQRLLLTYTIDNFHGTAVFSLDGIGKIGIWSPKSRSGILLSFIIEKGFFQIENLPSEVTILGISWIS</sequence>
<comment type="caution">
    <text evidence="1">The sequence shown here is derived from an EMBL/GenBank/DDBJ whole genome shotgun (WGS) entry which is preliminary data.</text>
</comment>
<name>A0ABS4CE63_9ENTE</name>
<reference evidence="1 2" key="1">
    <citation type="submission" date="2020-12" db="EMBL/GenBank/DDBJ databases">
        <title>Vagococcus allomyrinae sp. nov. and Enterococcus lavae sp. nov., isolated from the larvae of Allomyrina dichotoma.</title>
        <authorList>
            <person name="Lee S.D."/>
        </authorList>
    </citation>
    <scope>NUCLEOTIDE SEQUENCE [LARGE SCALE GENOMIC DNA]</scope>
    <source>
        <strain evidence="1 2">BWM-S5</strain>
    </source>
</reference>
<protein>
    <submittedName>
        <fullName evidence="1">Uncharacterized protein</fullName>
    </submittedName>
</protein>
<dbReference type="EMBL" id="JAEDXU010000001">
    <property type="protein sequence ID" value="MBP1044660.1"/>
    <property type="molecule type" value="Genomic_DNA"/>
</dbReference>
<accession>A0ABS4CE63</accession>
<keyword evidence="2" id="KW-1185">Reference proteome</keyword>
<organism evidence="1 2">
    <name type="scientific">Enterococcus larvae</name>
    <dbReference type="NCBI Taxonomy" id="2794352"/>
    <lineage>
        <taxon>Bacteria</taxon>
        <taxon>Bacillati</taxon>
        <taxon>Bacillota</taxon>
        <taxon>Bacilli</taxon>
        <taxon>Lactobacillales</taxon>
        <taxon>Enterococcaceae</taxon>
        <taxon>Enterococcus</taxon>
    </lineage>
</organism>
<proteinExistence type="predicted"/>